<evidence type="ECO:0000313" key="3">
    <source>
        <dbReference type="Proteomes" id="UP000008144"/>
    </source>
</evidence>
<dbReference type="InParanoid" id="F6PRM9"/>
<reference evidence="2" key="2">
    <citation type="journal article" date="2008" name="Genome Biol.">
        <title>Improved genome assembly and evidence-based global gene model set for the chordate Ciona intestinalis: new insight into intron and operon populations.</title>
        <authorList>
            <person name="Satou Y."/>
            <person name="Mineta K."/>
            <person name="Ogasawara M."/>
            <person name="Sasakura Y."/>
            <person name="Shoguchi E."/>
            <person name="Ueno K."/>
            <person name="Yamada L."/>
            <person name="Matsumoto J."/>
            <person name="Wasserscheid J."/>
            <person name="Dewar K."/>
            <person name="Wiley G.B."/>
            <person name="Macmil S.L."/>
            <person name="Roe B.A."/>
            <person name="Zeller R.W."/>
            <person name="Hastings K.E."/>
            <person name="Lemaire P."/>
            <person name="Lindquist E."/>
            <person name="Endo T."/>
            <person name="Hotta K."/>
            <person name="Inaba K."/>
        </authorList>
    </citation>
    <scope>NUCLEOTIDE SEQUENCE [LARGE SCALE GENOMIC DNA]</scope>
    <source>
        <strain evidence="2">wild type</strain>
    </source>
</reference>
<organism evidence="2 3">
    <name type="scientific">Ciona intestinalis</name>
    <name type="common">Transparent sea squirt</name>
    <name type="synonym">Ascidia intestinalis</name>
    <dbReference type="NCBI Taxonomy" id="7719"/>
    <lineage>
        <taxon>Eukaryota</taxon>
        <taxon>Metazoa</taxon>
        <taxon>Chordata</taxon>
        <taxon>Tunicata</taxon>
        <taxon>Ascidiacea</taxon>
        <taxon>Phlebobranchia</taxon>
        <taxon>Cionidae</taxon>
        <taxon>Ciona</taxon>
    </lineage>
</organism>
<dbReference type="Ensembl" id="ENSCINT00000025302.2">
    <property type="protein sequence ID" value="ENSCINP00000025056.2"/>
    <property type="gene ID" value="ENSCING00000013704.2"/>
</dbReference>
<keyword evidence="3" id="KW-1185">Reference proteome</keyword>
<protein>
    <submittedName>
        <fullName evidence="2">Uncharacterized protein</fullName>
    </submittedName>
</protein>
<evidence type="ECO:0000313" key="2">
    <source>
        <dbReference type="Ensembl" id="ENSCINP00000025056.2"/>
    </source>
</evidence>
<dbReference type="Proteomes" id="UP000008144">
    <property type="component" value="Chromosome 1"/>
</dbReference>
<name>F6PRM9_CIOIN</name>
<sequence>MKLKVGFTCENKANKFFTVKEQISWRAEKKAVCTDLLNSVPQPLLSSVLSKGGISTAICQALLIIKPSIKVTNFQSDNGDVVCDVTDDESFRNDVIQGKTAKTLQLQLRSFRRVYRDKVFKQLTRITVKCTIERSVTSKFSQSSWNDEIYENRKKERNTTKQEKVEDDPIRTSKAPPKPTKQSHNSRDKPAPSSETSPPSREKVPPPKPHSSKSKTPPKSGKRPEDLFDLFSQFSDMLGQTKE</sequence>
<evidence type="ECO:0000256" key="1">
    <source>
        <dbReference type="SAM" id="MobiDB-lite"/>
    </source>
</evidence>
<dbReference type="OMA" id="ICKSICK"/>
<reference evidence="2" key="3">
    <citation type="submission" date="2025-08" db="UniProtKB">
        <authorList>
            <consortium name="Ensembl"/>
        </authorList>
    </citation>
    <scope>IDENTIFICATION</scope>
</reference>
<feature type="region of interest" description="Disordered" evidence="1">
    <location>
        <begin position="151"/>
        <end position="243"/>
    </location>
</feature>
<proteinExistence type="predicted"/>
<reference evidence="2" key="4">
    <citation type="submission" date="2025-09" db="UniProtKB">
        <authorList>
            <consortium name="Ensembl"/>
        </authorList>
    </citation>
    <scope>IDENTIFICATION</scope>
</reference>
<dbReference type="GeneTree" id="ENSGT00730000113864"/>
<dbReference type="HOGENOM" id="CLU_1144784_0_0_1"/>
<dbReference type="EMBL" id="EAAA01000173">
    <property type="status" value="NOT_ANNOTATED_CDS"/>
    <property type="molecule type" value="Genomic_DNA"/>
</dbReference>
<accession>F6PRM9</accession>
<reference evidence="3" key="1">
    <citation type="journal article" date="2002" name="Science">
        <title>The draft genome of Ciona intestinalis: insights into chordate and vertebrate origins.</title>
        <authorList>
            <person name="Dehal P."/>
            <person name="Satou Y."/>
            <person name="Campbell R.K."/>
            <person name="Chapman J."/>
            <person name="Degnan B."/>
            <person name="De Tomaso A."/>
            <person name="Davidson B."/>
            <person name="Di Gregorio A."/>
            <person name="Gelpke M."/>
            <person name="Goodstein D.M."/>
            <person name="Harafuji N."/>
            <person name="Hastings K.E."/>
            <person name="Ho I."/>
            <person name="Hotta K."/>
            <person name="Huang W."/>
            <person name="Kawashima T."/>
            <person name="Lemaire P."/>
            <person name="Martinez D."/>
            <person name="Meinertzhagen I.A."/>
            <person name="Necula S."/>
            <person name="Nonaka M."/>
            <person name="Putnam N."/>
            <person name="Rash S."/>
            <person name="Saiga H."/>
            <person name="Satake M."/>
            <person name="Terry A."/>
            <person name="Yamada L."/>
            <person name="Wang H.G."/>
            <person name="Awazu S."/>
            <person name="Azumi K."/>
            <person name="Boore J."/>
            <person name="Branno M."/>
            <person name="Chin-Bow S."/>
            <person name="DeSantis R."/>
            <person name="Doyle S."/>
            <person name="Francino P."/>
            <person name="Keys D.N."/>
            <person name="Haga S."/>
            <person name="Hayashi H."/>
            <person name="Hino K."/>
            <person name="Imai K.S."/>
            <person name="Inaba K."/>
            <person name="Kano S."/>
            <person name="Kobayashi K."/>
            <person name="Kobayashi M."/>
            <person name="Lee B.I."/>
            <person name="Makabe K.W."/>
            <person name="Manohar C."/>
            <person name="Matassi G."/>
            <person name="Medina M."/>
            <person name="Mochizuki Y."/>
            <person name="Mount S."/>
            <person name="Morishita T."/>
            <person name="Miura S."/>
            <person name="Nakayama A."/>
            <person name="Nishizaka S."/>
            <person name="Nomoto H."/>
            <person name="Ohta F."/>
            <person name="Oishi K."/>
            <person name="Rigoutsos I."/>
            <person name="Sano M."/>
            <person name="Sasaki A."/>
            <person name="Sasakura Y."/>
            <person name="Shoguchi E."/>
            <person name="Shin-i T."/>
            <person name="Spagnuolo A."/>
            <person name="Stainier D."/>
            <person name="Suzuki M.M."/>
            <person name="Tassy O."/>
            <person name="Takatori N."/>
            <person name="Tokuoka M."/>
            <person name="Yagi K."/>
            <person name="Yoshizaki F."/>
            <person name="Wada S."/>
            <person name="Zhang C."/>
            <person name="Hyatt P.D."/>
            <person name="Larimer F."/>
            <person name="Detter C."/>
            <person name="Doggett N."/>
            <person name="Glavina T."/>
            <person name="Hawkins T."/>
            <person name="Richardson P."/>
            <person name="Lucas S."/>
            <person name="Kohara Y."/>
            <person name="Levine M."/>
            <person name="Satoh N."/>
            <person name="Rokhsar D.S."/>
        </authorList>
    </citation>
    <scope>NUCLEOTIDE SEQUENCE [LARGE SCALE GENOMIC DNA]</scope>
</reference>
<feature type="compositionally biased region" description="Basic and acidic residues" evidence="1">
    <location>
        <begin position="151"/>
        <end position="171"/>
    </location>
</feature>
<dbReference type="AlphaFoldDB" id="F6PRM9"/>